<dbReference type="Proteomes" id="UP000487268">
    <property type="component" value="Unassembled WGS sequence"/>
</dbReference>
<dbReference type="AlphaFoldDB" id="A0A7K0BLL4"/>
<reference evidence="1 2" key="1">
    <citation type="submission" date="2019-10" db="EMBL/GenBank/DDBJ databases">
        <title>Actinomadura rubteroloni sp. nov. and Actinomadura macrotermitis sp. nov., isolated from the gut of fungus growing-termite Macrotermes natalensis.</title>
        <authorList>
            <person name="Benndorf R."/>
            <person name="Martin K."/>
            <person name="Kuefner M."/>
            <person name="De Beer W."/>
            <person name="Kaster A.-K."/>
            <person name="Vollmers J."/>
            <person name="Poulsen M."/>
            <person name="Beemelmanns C."/>
        </authorList>
    </citation>
    <scope>NUCLEOTIDE SEQUENCE [LARGE SCALE GENOMIC DNA]</scope>
    <source>
        <strain evidence="1 2">RB68</strain>
    </source>
</reference>
<organism evidence="1 2">
    <name type="scientific">Actinomadura macrotermitis</name>
    <dbReference type="NCBI Taxonomy" id="2585200"/>
    <lineage>
        <taxon>Bacteria</taxon>
        <taxon>Bacillati</taxon>
        <taxon>Actinomycetota</taxon>
        <taxon>Actinomycetes</taxon>
        <taxon>Streptosporangiales</taxon>
        <taxon>Thermomonosporaceae</taxon>
        <taxon>Actinomadura</taxon>
    </lineage>
</organism>
<sequence>MTRRLRYGANGYPGELITRLPGSGLLTITTPYPTEGTLR</sequence>
<protein>
    <submittedName>
        <fullName evidence="1">Uncharacterized protein</fullName>
    </submittedName>
</protein>
<dbReference type="EMBL" id="WEGH01000001">
    <property type="protein sequence ID" value="MQY02073.1"/>
    <property type="molecule type" value="Genomic_DNA"/>
</dbReference>
<comment type="caution">
    <text evidence="1">The sequence shown here is derived from an EMBL/GenBank/DDBJ whole genome shotgun (WGS) entry which is preliminary data.</text>
</comment>
<proteinExistence type="predicted"/>
<keyword evidence="2" id="KW-1185">Reference proteome</keyword>
<gene>
    <name evidence="1" type="ORF">ACRB68_01000</name>
</gene>
<evidence type="ECO:0000313" key="2">
    <source>
        <dbReference type="Proteomes" id="UP000487268"/>
    </source>
</evidence>
<evidence type="ECO:0000313" key="1">
    <source>
        <dbReference type="EMBL" id="MQY02073.1"/>
    </source>
</evidence>
<name>A0A7K0BLL4_9ACTN</name>
<accession>A0A7K0BLL4</accession>